<evidence type="ECO:0000313" key="3">
    <source>
        <dbReference type="Proteomes" id="UP001140091"/>
    </source>
</evidence>
<feature type="compositionally biased region" description="Polar residues" evidence="1">
    <location>
        <begin position="44"/>
        <end position="60"/>
    </location>
</feature>
<feature type="region of interest" description="Disordered" evidence="1">
    <location>
        <begin position="1"/>
        <end position="60"/>
    </location>
</feature>
<dbReference type="EMBL" id="JANBPK010001090">
    <property type="protein sequence ID" value="KAJ2926025.1"/>
    <property type="molecule type" value="Genomic_DNA"/>
</dbReference>
<feature type="non-terminal residue" evidence="2">
    <location>
        <position position="226"/>
    </location>
</feature>
<reference evidence="2" key="1">
    <citation type="submission" date="2022-06" db="EMBL/GenBank/DDBJ databases">
        <title>Genome Sequence of Candolleomyces eurysporus.</title>
        <authorList>
            <person name="Buettner E."/>
        </authorList>
    </citation>
    <scope>NUCLEOTIDE SEQUENCE</scope>
    <source>
        <strain evidence="2">VTCC 930004</strain>
    </source>
</reference>
<evidence type="ECO:0000313" key="2">
    <source>
        <dbReference type="EMBL" id="KAJ2926025.1"/>
    </source>
</evidence>
<name>A0A9W8J0J3_9AGAR</name>
<accession>A0A9W8J0J3</accession>
<dbReference type="Proteomes" id="UP001140091">
    <property type="component" value="Unassembled WGS sequence"/>
</dbReference>
<dbReference type="OrthoDB" id="3080269at2759"/>
<organism evidence="2 3">
    <name type="scientific">Candolleomyces eurysporus</name>
    <dbReference type="NCBI Taxonomy" id="2828524"/>
    <lineage>
        <taxon>Eukaryota</taxon>
        <taxon>Fungi</taxon>
        <taxon>Dikarya</taxon>
        <taxon>Basidiomycota</taxon>
        <taxon>Agaricomycotina</taxon>
        <taxon>Agaricomycetes</taxon>
        <taxon>Agaricomycetidae</taxon>
        <taxon>Agaricales</taxon>
        <taxon>Agaricineae</taxon>
        <taxon>Psathyrellaceae</taxon>
        <taxon>Candolleomyces</taxon>
    </lineage>
</organism>
<gene>
    <name evidence="2" type="ORF">H1R20_g11069</name>
</gene>
<sequence>MAVQHKSQPAAGSDITPPLTVSTIEEMSTLLPPAPVTPLTQVTGTSMPTEGPSSISSDSANRSGFVWDTASLQSYLKVAPTAFGIVSDAPPATLSASVASHFNPTTLDPVLVPNGGAVASGLMPSAANGFTAPPSLPALPPPKTSSRANKENVALGSRAPPGSGKFCIGNYKGKKTGKARFAPVWYAIPGNKGRQTSDFNAAWEALPSEEKAGYEPQAAALRAAVQ</sequence>
<dbReference type="AlphaFoldDB" id="A0A9W8J0J3"/>
<protein>
    <submittedName>
        <fullName evidence="2">Uncharacterized protein</fullName>
    </submittedName>
</protein>
<proteinExistence type="predicted"/>
<keyword evidence="3" id="KW-1185">Reference proteome</keyword>
<feature type="region of interest" description="Disordered" evidence="1">
    <location>
        <begin position="134"/>
        <end position="156"/>
    </location>
</feature>
<feature type="compositionally biased region" description="Pro residues" evidence="1">
    <location>
        <begin position="134"/>
        <end position="143"/>
    </location>
</feature>
<evidence type="ECO:0000256" key="1">
    <source>
        <dbReference type="SAM" id="MobiDB-lite"/>
    </source>
</evidence>
<comment type="caution">
    <text evidence="2">The sequence shown here is derived from an EMBL/GenBank/DDBJ whole genome shotgun (WGS) entry which is preliminary data.</text>
</comment>